<dbReference type="EMBL" id="AP025739">
    <property type="protein sequence ID" value="BDI28159.1"/>
    <property type="molecule type" value="Genomic_DNA"/>
</dbReference>
<dbReference type="PROSITE" id="PS01090">
    <property type="entry name" value="TATD_2"/>
    <property type="match status" value="1"/>
</dbReference>
<name>A0A402CRN3_9BACT</name>
<evidence type="ECO:0000313" key="4">
    <source>
        <dbReference type="Proteomes" id="UP000287394"/>
    </source>
</evidence>
<reference evidence="3 4" key="1">
    <citation type="journal article" date="2019" name="Int. J. Syst. Evol. Microbiol.">
        <title>Capsulimonas corticalis gen. nov., sp. nov., an aerobic capsulated bacterium, of a novel bacterial order, Capsulimonadales ord. nov., of the class Armatimonadia of the phylum Armatimonadetes.</title>
        <authorList>
            <person name="Li J."/>
            <person name="Kudo C."/>
            <person name="Tonouchi A."/>
        </authorList>
    </citation>
    <scope>NUCLEOTIDE SEQUENCE [LARGE SCALE GENOMIC DNA]</scope>
    <source>
        <strain evidence="3 4">AX-7</strain>
    </source>
</reference>
<dbReference type="GO" id="GO:0005829">
    <property type="term" value="C:cytosol"/>
    <property type="evidence" value="ECO:0007669"/>
    <property type="project" value="TreeGrafter"/>
</dbReference>
<dbReference type="Proteomes" id="UP000287394">
    <property type="component" value="Chromosome"/>
</dbReference>
<dbReference type="AlphaFoldDB" id="A0A402CRN3"/>
<dbReference type="InterPro" id="IPR015991">
    <property type="entry name" value="TatD/YcfH-like"/>
</dbReference>
<dbReference type="GO" id="GO:0046872">
    <property type="term" value="F:metal ion binding"/>
    <property type="evidence" value="ECO:0007669"/>
    <property type="project" value="UniProtKB-KW"/>
</dbReference>
<dbReference type="NCBIfam" id="TIGR00010">
    <property type="entry name" value="YchF/TatD family DNA exonuclease"/>
    <property type="match status" value="1"/>
</dbReference>
<dbReference type="FunCoup" id="A0A402CRN3">
    <property type="interactions" value="456"/>
</dbReference>
<dbReference type="Pfam" id="PF01026">
    <property type="entry name" value="TatD_DNase"/>
    <property type="match status" value="1"/>
</dbReference>
<keyword evidence="1" id="KW-0479">Metal-binding</keyword>
<dbReference type="InterPro" id="IPR018228">
    <property type="entry name" value="DNase_TatD-rel_CS"/>
</dbReference>
<sequence>MELFDTHCHLNHPDYDDDREEVAARARSAGVSAMLTIGYDMPSSRRAAALTAMDGVYAAIGVHPESAKEWTPESQSELRGFWDASQNRVAAYGEIGLDYHWDTQPRDHQQQVFAEQIAFAASLDPRLPLIIHCRDAQDDVLRILRESATPAPVVMHCFTGDTDTARACLDAGCWLGIGGVATYKKSDALRVAIAYAPLDRLLLETDCPYLAPQRWRGKRNEPSYLTAVAAIVADARGISPEDVAQATTHNARFVFRV</sequence>
<dbReference type="Gene3D" id="3.20.20.140">
    <property type="entry name" value="Metal-dependent hydrolases"/>
    <property type="match status" value="1"/>
</dbReference>
<dbReference type="PANTHER" id="PTHR46124">
    <property type="entry name" value="D-AMINOACYL-TRNA DEACYLASE"/>
    <property type="match status" value="1"/>
</dbReference>
<dbReference type="GO" id="GO:0016788">
    <property type="term" value="F:hydrolase activity, acting on ester bonds"/>
    <property type="evidence" value="ECO:0007669"/>
    <property type="project" value="InterPro"/>
</dbReference>
<dbReference type="InterPro" id="IPR032466">
    <property type="entry name" value="Metal_Hydrolase"/>
</dbReference>
<dbReference type="PANTHER" id="PTHR46124:SF2">
    <property type="entry name" value="D-AMINOACYL-TRNA DEACYLASE"/>
    <property type="match status" value="1"/>
</dbReference>
<dbReference type="InterPro" id="IPR001130">
    <property type="entry name" value="TatD-like"/>
</dbReference>
<dbReference type="RefSeq" id="WP_119320107.1">
    <property type="nucleotide sequence ID" value="NZ_AP025739.1"/>
</dbReference>
<dbReference type="PROSITE" id="PS01137">
    <property type="entry name" value="TATD_1"/>
    <property type="match status" value="1"/>
</dbReference>
<proteinExistence type="predicted"/>
<evidence type="ECO:0000313" key="3">
    <source>
        <dbReference type="EMBL" id="BDI28159.1"/>
    </source>
</evidence>
<accession>A0A402CRN3</accession>
<dbReference type="PIRSF" id="PIRSF005902">
    <property type="entry name" value="DNase_TatD"/>
    <property type="match status" value="1"/>
</dbReference>
<evidence type="ECO:0000256" key="2">
    <source>
        <dbReference type="ARBA" id="ARBA00022801"/>
    </source>
</evidence>
<dbReference type="FunFam" id="3.20.20.140:FF:000005">
    <property type="entry name" value="TatD family hydrolase"/>
    <property type="match status" value="1"/>
</dbReference>
<keyword evidence="4" id="KW-1185">Reference proteome</keyword>
<dbReference type="OrthoDB" id="9810005at2"/>
<gene>
    <name evidence="3" type="ORF">CCAX7_002100</name>
</gene>
<organism evidence="3 4">
    <name type="scientific">Capsulimonas corticalis</name>
    <dbReference type="NCBI Taxonomy" id="2219043"/>
    <lineage>
        <taxon>Bacteria</taxon>
        <taxon>Bacillati</taxon>
        <taxon>Armatimonadota</taxon>
        <taxon>Armatimonadia</taxon>
        <taxon>Capsulimonadales</taxon>
        <taxon>Capsulimonadaceae</taxon>
        <taxon>Capsulimonas</taxon>
    </lineage>
</organism>
<dbReference type="GO" id="GO:0004536">
    <property type="term" value="F:DNA nuclease activity"/>
    <property type="evidence" value="ECO:0007669"/>
    <property type="project" value="InterPro"/>
</dbReference>
<dbReference type="SUPFAM" id="SSF51556">
    <property type="entry name" value="Metallo-dependent hydrolases"/>
    <property type="match status" value="1"/>
</dbReference>
<evidence type="ECO:0000256" key="1">
    <source>
        <dbReference type="ARBA" id="ARBA00022723"/>
    </source>
</evidence>
<protein>
    <submittedName>
        <fullName evidence="3">TatD-related deoxyribonuclease</fullName>
    </submittedName>
</protein>
<dbReference type="CDD" id="cd01310">
    <property type="entry name" value="TatD_DNAse"/>
    <property type="match status" value="1"/>
</dbReference>
<dbReference type="KEGG" id="ccot:CCAX7_002100"/>
<keyword evidence="2" id="KW-0378">Hydrolase</keyword>